<feature type="region of interest" description="Disordered" evidence="1">
    <location>
        <begin position="139"/>
        <end position="162"/>
    </location>
</feature>
<feature type="compositionally biased region" description="Low complexity" evidence="1">
    <location>
        <begin position="295"/>
        <end position="311"/>
    </location>
</feature>
<dbReference type="InParanoid" id="A0A0D1E1K2"/>
<dbReference type="SUPFAM" id="SSF52047">
    <property type="entry name" value="RNI-like"/>
    <property type="match status" value="1"/>
</dbReference>
<feature type="compositionally biased region" description="Basic and acidic residues" evidence="1">
    <location>
        <begin position="83"/>
        <end position="96"/>
    </location>
</feature>
<keyword evidence="3" id="KW-1185">Reference proteome</keyword>
<sequence length="604" mass="68151">MVAQAESSRSSVNERLARARQEDLRRCRNLQAKLRRAQMDDVHDPALGYETTTTTLKQRFTPVNAVATCSRTGLMFLSSTEQAQRERDQRSRERQLKRQVAGPIPPESWRDDFDRLSIRKGVANHLDRKQVHDLVSATSAAARKDREADKHSSQAALDPDRRRRIRASQAAICSGVRFFYDPKEHEGERRTVLGLRDMTLCVIADALNCPSRNKGQDHSTMPEMNPMQLREVLDYLPRHMQERMMALCGRLAATDWPLSEWTAQIQVDLDKQVHSDVNHSQVDRIPEEAQDDWETSSNSPSTHSSTLPTIPIDQSNTSLDLSFSTITTRTLNRLLSTLHHPHSLRMLSLAGTSSLDTPPMHAIFAQLSNLEILSLAGSRLSPWATEEDHQRAGVFLRKLSRSLVKLETLDLSHCGWVSADAIQAVSWATRVTVAWPRMMHLVLVGCRALVDPRMGADKAPSEFSGKAAGSWLAQWHARHSQRDVVRSTNSVHDGLYDTYTDIHRDPFDLFAPSTPATSQPTRATFSDYVNNDIQPAIISHMTWTTDDCSGSGSGGGGLLMEFVRCPRSAGKIEMWQWQRARIIEAVRGRSQPHSQQRQWIEVYF</sequence>
<name>A0A0D1E1K2_MYCMD</name>
<accession>A0A0D1E1K2</accession>
<dbReference type="AlphaFoldDB" id="A0A0D1E1K2"/>
<dbReference type="OrthoDB" id="2549725at2759"/>
<dbReference type="Proteomes" id="UP000000561">
    <property type="component" value="Chromosome 9"/>
</dbReference>
<protein>
    <submittedName>
        <fullName evidence="2">Uncharacterized protein</fullName>
    </submittedName>
</protein>
<gene>
    <name evidence="2" type="ORF">UMAG_10575</name>
</gene>
<feature type="region of interest" description="Disordered" evidence="1">
    <location>
        <begin position="278"/>
        <end position="311"/>
    </location>
</feature>
<feature type="region of interest" description="Disordered" evidence="1">
    <location>
        <begin position="78"/>
        <end position="108"/>
    </location>
</feature>
<dbReference type="eggNOG" id="ENOG502RDY7">
    <property type="taxonomic scope" value="Eukaryota"/>
</dbReference>
<reference evidence="2 3" key="1">
    <citation type="journal article" date="2006" name="Nature">
        <title>Insights from the genome of the biotrophic fungal plant pathogen Ustilago maydis.</title>
        <authorList>
            <person name="Kamper J."/>
            <person name="Kahmann R."/>
            <person name="Bolker M."/>
            <person name="Ma L.J."/>
            <person name="Brefort T."/>
            <person name="Saville B.J."/>
            <person name="Banuett F."/>
            <person name="Kronstad J.W."/>
            <person name="Gold S.E."/>
            <person name="Muller O."/>
            <person name="Perlin M.H."/>
            <person name="Wosten H.A."/>
            <person name="de Vries R."/>
            <person name="Ruiz-Herrera J."/>
            <person name="Reynaga-Pena C.G."/>
            <person name="Snetselaar K."/>
            <person name="McCann M."/>
            <person name="Perez-Martin J."/>
            <person name="Feldbrugge M."/>
            <person name="Basse C.W."/>
            <person name="Steinberg G."/>
            <person name="Ibeas J.I."/>
            <person name="Holloman W."/>
            <person name="Guzman P."/>
            <person name="Farman M."/>
            <person name="Stajich J.E."/>
            <person name="Sentandreu R."/>
            <person name="Gonzalez-Prieto J.M."/>
            <person name="Kennell J.C."/>
            <person name="Molina L."/>
            <person name="Schirawski J."/>
            <person name="Mendoza-Mendoza A."/>
            <person name="Greilinger D."/>
            <person name="Munch K."/>
            <person name="Rossel N."/>
            <person name="Scherer M."/>
            <person name="Vranes M."/>
            <person name="Ladendorf O."/>
            <person name="Vincon V."/>
            <person name="Fuchs U."/>
            <person name="Sandrock B."/>
            <person name="Meng S."/>
            <person name="Ho E.C."/>
            <person name="Cahill M.J."/>
            <person name="Boyce K.J."/>
            <person name="Klose J."/>
            <person name="Klosterman S.J."/>
            <person name="Deelstra H.J."/>
            <person name="Ortiz-Castellanos L."/>
            <person name="Li W."/>
            <person name="Sanchez-Alonso P."/>
            <person name="Schreier P.H."/>
            <person name="Hauser-Hahn I."/>
            <person name="Vaupel M."/>
            <person name="Koopmann E."/>
            <person name="Friedrich G."/>
            <person name="Voss H."/>
            <person name="Schluter T."/>
            <person name="Margolis J."/>
            <person name="Platt D."/>
            <person name="Swimmer C."/>
            <person name="Gnirke A."/>
            <person name="Chen F."/>
            <person name="Vysotskaia V."/>
            <person name="Mannhaupt G."/>
            <person name="Guldener U."/>
            <person name="Munsterkotter M."/>
            <person name="Haase D."/>
            <person name="Oesterheld M."/>
            <person name="Mewes H.W."/>
            <person name="Mauceli E.W."/>
            <person name="DeCaprio D."/>
            <person name="Wade C.M."/>
            <person name="Butler J."/>
            <person name="Young S."/>
            <person name="Jaffe D.B."/>
            <person name="Calvo S."/>
            <person name="Nusbaum C."/>
            <person name="Galagan J."/>
            <person name="Birren B.W."/>
        </authorList>
    </citation>
    <scope>NUCLEOTIDE SEQUENCE [LARGE SCALE GENOMIC DNA]</scope>
    <source>
        <strain evidence="3">DSM 14603 / FGSC 9021 / UM521</strain>
    </source>
</reference>
<dbReference type="EMBL" id="CM003148">
    <property type="protein sequence ID" value="KIS68495.1"/>
    <property type="molecule type" value="Genomic_DNA"/>
</dbReference>
<feature type="compositionally biased region" description="Basic and acidic residues" evidence="1">
    <location>
        <begin position="142"/>
        <end position="152"/>
    </location>
</feature>
<proteinExistence type="predicted"/>
<dbReference type="Gene3D" id="3.80.10.10">
    <property type="entry name" value="Ribonuclease Inhibitor"/>
    <property type="match status" value="1"/>
</dbReference>
<dbReference type="GeneID" id="23566586"/>
<feature type="compositionally biased region" description="Basic and acidic residues" evidence="1">
    <location>
        <begin position="278"/>
        <end position="287"/>
    </location>
</feature>
<dbReference type="InterPro" id="IPR032675">
    <property type="entry name" value="LRR_dom_sf"/>
</dbReference>
<evidence type="ECO:0000313" key="2">
    <source>
        <dbReference type="EMBL" id="KIS68495.1"/>
    </source>
</evidence>
<feature type="compositionally biased region" description="Polar residues" evidence="1">
    <location>
        <begin position="1"/>
        <end position="13"/>
    </location>
</feature>
<dbReference type="VEuPathDB" id="FungiDB:UMAG_10575"/>
<evidence type="ECO:0000313" key="3">
    <source>
        <dbReference type="Proteomes" id="UP000000561"/>
    </source>
</evidence>
<dbReference type="KEGG" id="uma:UMAG_10575"/>
<evidence type="ECO:0000256" key="1">
    <source>
        <dbReference type="SAM" id="MobiDB-lite"/>
    </source>
</evidence>
<dbReference type="RefSeq" id="XP_011390070.1">
    <property type="nucleotide sequence ID" value="XM_011391768.1"/>
</dbReference>
<feature type="region of interest" description="Disordered" evidence="1">
    <location>
        <begin position="1"/>
        <end position="20"/>
    </location>
</feature>
<organism evidence="2 3">
    <name type="scientific">Mycosarcoma maydis</name>
    <name type="common">Corn smut fungus</name>
    <name type="synonym">Ustilago maydis</name>
    <dbReference type="NCBI Taxonomy" id="5270"/>
    <lineage>
        <taxon>Eukaryota</taxon>
        <taxon>Fungi</taxon>
        <taxon>Dikarya</taxon>
        <taxon>Basidiomycota</taxon>
        <taxon>Ustilaginomycotina</taxon>
        <taxon>Ustilaginomycetes</taxon>
        <taxon>Ustilaginales</taxon>
        <taxon>Ustilaginaceae</taxon>
        <taxon>Mycosarcoma</taxon>
    </lineage>
</organism>